<evidence type="ECO:0000313" key="2">
    <source>
        <dbReference type="Proteomes" id="UP001221898"/>
    </source>
</evidence>
<dbReference type="Proteomes" id="UP001221898">
    <property type="component" value="Unassembled WGS sequence"/>
</dbReference>
<dbReference type="AlphaFoldDB" id="A0AAD7W5Y5"/>
<sequence>MVTSRLLKTAAMSESAAVTVTVLRLNFEHVCAFSSRKSDTDIRAPKMRADLKQARYGLIRVKSWGLTIVEYVWTNISADE</sequence>
<proteinExistence type="predicted"/>
<evidence type="ECO:0000313" key="1">
    <source>
        <dbReference type="EMBL" id="KAJ8384972.1"/>
    </source>
</evidence>
<protein>
    <submittedName>
        <fullName evidence="1">Uncharacterized protein</fullName>
    </submittedName>
</protein>
<name>A0AAD7W5Y5_9TELE</name>
<dbReference type="EMBL" id="JAINUG010000261">
    <property type="protein sequence ID" value="KAJ8384972.1"/>
    <property type="molecule type" value="Genomic_DNA"/>
</dbReference>
<organism evidence="1 2">
    <name type="scientific">Aldrovandia affinis</name>
    <dbReference type="NCBI Taxonomy" id="143900"/>
    <lineage>
        <taxon>Eukaryota</taxon>
        <taxon>Metazoa</taxon>
        <taxon>Chordata</taxon>
        <taxon>Craniata</taxon>
        <taxon>Vertebrata</taxon>
        <taxon>Euteleostomi</taxon>
        <taxon>Actinopterygii</taxon>
        <taxon>Neopterygii</taxon>
        <taxon>Teleostei</taxon>
        <taxon>Notacanthiformes</taxon>
        <taxon>Halosauridae</taxon>
        <taxon>Aldrovandia</taxon>
    </lineage>
</organism>
<keyword evidence="2" id="KW-1185">Reference proteome</keyword>
<comment type="caution">
    <text evidence="1">The sequence shown here is derived from an EMBL/GenBank/DDBJ whole genome shotgun (WGS) entry which is preliminary data.</text>
</comment>
<accession>A0AAD7W5Y5</accession>
<gene>
    <name evidence="1" type="ORF">AAFF_G00196380</name>
</gene>
<reference evidence="1" key="1">
    <citation type="journal article" date="2023" name="Science">
        <title>Genome structures resolve the early diversification of teleost fishes.</title>
        <authorList>
            <person name="Parey E."/>
            <person name="Louis A."/>
            <person name="Montfort J."/>
            <person name="Bouchez O."/>
            <person name="Roques C."/>
            <person name="Iampietro C."/>
            <person name="Lluch J."/>
            <person name="Castinel A."/>
            <person name="Donnadieu C."/>
            <person name="Desvignes T."/>
            <person name="Floi Bucao C."/>
            <person name="Jouanno E."/>
            <person name="Wen M."/>
            <person name="Mejri S."/>
            <person name="Dirks R."/>
            <person name="Jansen H."/>
            <person name="Henkel C."/>
            <person name="Chen W.J."/>
            <person name="Zahm M."/>
            <person name="Cabau C."/>
            <person name="Klopp C."/>
            <person name="Thompson A.W."/>
            <person name="Robinson-Rechavi M."/>
            <person name="Braasch I."/>
            <person name="Lecointre G."/>
            <person name="Bobe J."/>
            <person name="Postlethwait J.H."/>
            <person name="Berthelot C."/>
            <person name="Roest Crollius H."/>
            <person name="Guiguen Y."/>
        </authorList>
    </citation>
    <scope>NUCLEOTIDE SEQUENCE</scope>
    <source>
        <strain evidence="1">NC1722</strain>
    </source>
</reference>